<dbReference type="GO" id="GO:0003677">
    <property type="term" value="F:DNA binding"/>
    <property type="evidence" value="ECO:0007669"/>
    <property type="project" value="UniProtKB-KW"/>
</dbReference>
<dbReference type="EC" id="5.6.2.4" evidence="7"/>
<evidence type="ECO:0000256" key="2">
    <source>
        <dbReference type="ARBA" id="ARBA00022741"/>
    </source>
</evidence>
<dbReference type="GO" id="GO:0005737">
    <property type="term" value="C:cytoplasm"/>
    <property type="evidence" value="ECO:0007669"/>
    <property type="project" value="TreeGrafter"/>
</dbReference>
<proteinExistence type="inferred from homology"/>
<evidence type="ECO:0000256" key="1">
    <source>
        <dbReference type="ARBA" id="ARBA00005446"/>
    </source>
</evidence>
<comment type="catalytic activity">
    <reaction evidence="6">
        <text>Couples ATP hydrolysis with the unwinding of duplex DNA by translocating in the 3'-5' direction.</text>
        <dbReference type="EC" id="5.6.2.4"/>
    </reaction>
</comment>
<feature type="domain" description="Helicase C-terminal" evidence="9">
    <location>
        <begin position="250"/>
        <end position="419"/>
    </location>
</feature>
<dbReference type="GO" id="GO:0005694">
    <property type="term" value="C:chromosome"/>
    <property type="evidence" value="ECO:0007669"/>
    <property type="project" value="TreeGrafter"/>
</dbReference>
<dbReference type="GO" id="GO:0009378">
    <property type="term" value="F:four-way junction helicase activity"/>
    <property type="evidence" value="ECO:0007669"/>
    <property type="project" value="TreeGrafter"/>
</dbReference>
<dbReference type="OrthoDB" id="10261556at2759"/>
<keyword evidence="4" id="KW-0238">DNA-binding</keyword>
<dbReference type="AlphaFoldDB" id="A0A9P5PM66"/>
<dbReference type="InterPro" id="IPR014001">
    <property type="entry name" value="Helicase_ATP-bd"/>
</dbReference>
<dbReference type="PROSITE" id="PS51192">
    <property type="entry name" value="HELICASE_ATP_BIND_1"/>
    <property type="match status" value="1"/>
</dbReference>
<feature type="domain" description="Helicase ATP-binding" evidence="8">
    <location>
        <begin position="38"/>
        <end position="223"/>
    </location>
</feature>
<dbReference type="InterPro" id="IPR027417">
    <property type="entry name" value="P-loop_NTPase"/>
</dbReference>
<protein>
    <recommendedName>
        <fullName evidence="7">DNA 3'-5' helicase</fullName>
        <ecNumber evidence="7">5.6.2.4</ecNumber>
    </recommendedName>
</protein>
<comment type="similarity">
    <text evidence="1">Belongs to the helicase family. RecQ subfamily.</text>
</comment>
<evidence type="ECO:0000256" key="7">
    <source>
        <dbReference type="ARBA" id="ARBA00034808"/>
    </source>
</evidence>
<evidence type="ECO:0000256" key="6">
    <source>
        <dbReference type="ARBA" id="ARBA00034617"/>
    </source>
</evidence>
<dbReference type="PANTHER" id="PTHR13710">
    <property type="entry name" value="DNA HELICASE RECQ FAMILY MEMBER"/>
    <property type="match status" value="1"/>
</dbReference>
<dbReference type="InterPro" id="IPR011545">
    <property type="entry name" value="DEAD/DEAH_box_helicase_dom"/>
</dbReference>
<dbReference type="SMART" id="SM00487">
    <property type="entry name" value="DEXDc"/>
    <property type="match status" value="1"/>
</dbReference>
<dbReference type="GO" id="GO:0043138">
    <property type="term" value="F:3'-5' DNA helicase activity"/>
    <property type="evidence" value="ECO:0007669"/>
    <property type="project" value="UniProtKB-EC"/>
</dbReference>
<keyword evidence="5" id="KW-0413">Isomerase</keyword>
<evidence type="ECO:0000256" key="5">
    <source>
        <dbReference type="ARBA" id="ARBA00023235"/>
    </source>
</evidence>
<accession>A0A9P5PM66</accession>
<dbReference type="Pfam" id="PF00270">
    <property type="entry name" value="DEAD"/>
    <property type="match status" value="1"/>
</dbReference>
<dbReference type="EMBL" id="JADNRY010000122">
    <property type="protein sequence ID" value="KAF9064475.1"/>
    <property type="molecule type" value="Genomic_DNA"/>
</dbReference>
<comment type="caution">
    <text evidence="10">The sequence shown here is derived from an EMBL/GenBank/DDBJ whole genome shotgun (WGS) entry which is preliminary data.</text>
</comment>
<dbReference type="PANTHER" id="PTHR13710:SF105">
    <property type="entry name" value="ATP-DEPENDENT DNA HELICASE Q1"/>
    <property type="match status" value="1"/>
</dbReference>
<sequence>MAYCPVTTIDIAKSQLVSETLCKLFNIPLLRNYQQKAGQNILLGKNTFLNIPTGGGKTLAFYYPLFYHWQPGVTEKNAQKIILVLGPLTGLMKSQAKNLNAIGVPAVALTGDKENLSNDLLVHAFGNGQYHVGFVGPEMSLEKNFHERVLENPKFQRNIIAAVVEEAHNISEWGTDDFRPKFRQISALLGWLPQGLPVLAASATVAPEVILDIEDKLGMSAAHGYEHISVSNAKGNVLLSIRLLQHPPDSYADLLSLFPKNPAGPDDFQQTLIYVNSRMEAERIQDFLREHAPEEIHQEKCFFPRGPRFYHCFVGDKCKENIEAAIQSGFLCAVPATDALGMGLDFRFIKCVYFWMPLRTFNSLIQKIGQCVRLFTDFGEVVLFITHTSYQQLCVEFDVDSQEHDSDKNEDPQWEEQVYAAAEDLDEENRWHLVWFICTKKCQRIPWDKFYDNENKKALSLFPAPVGAPCCDNCNPSEFPVDTIKLTDPNQLRLPGRQRKSSPKLFAAIQKWLETLRKQVVLEVFGPCQYIITGSYILQDDIIQTLAEHAQMMVSTEVLKQCVHWHWANVHGQSVVDAIGQVLMELPDMVQLQQEEEQREQALKEMLKMANRDFQKKLTSVLNACFKAIEAVTCSVDNSAQVC</sequence>
<evidence type="ECO:0000256" key="3">
    <source>
        <dbReference type="ARBA" id="ARBA00022840"/>
    </source>
</evidence>
<evidence type="ECO:0000313" key="10">
    <source>
        <dbReference type="EMBL" id="KAF9064475.1"/>
    </source>
</evidence>
<dbReference type="Gene3D" id="3.40.50.300">
    <property type="entry name" value="P-loop containing nucleotide triphosphate hydrolases"/>
    <property type="match status" value="2"/>
</dbReference>
<evidence type="ECO:0000256" key="4">
    <source>
        <dbReference type="ARBA" id="ARBA00023125"/>
    </source>
</evidence>
<evidence type="ECO:0000259" key="8">
    <source>
        <dbReference type="PROSITE" id="PS51192"/>
    </source>
</evidence>
<organism evidence="10 11">
    <name type="scientific">Rhodocollybia butyracea</name>
    <dbReference type="NCBI Taxonomy" id="206335"/>
    <lineage>
        <taxon>Eukaryota</taxon>
        <taxon>Fungi</taxon>
        <taxon>Dikarya</taxon>
        <taxon>Basidiomycota</taxon>
        <taxon>Agaricomycotina</taxon>
        <taxon>Agaricomycetes</taxon>
        <taxon>Agaricomycetidae</taxon>
        <taxon>Agaricales</taxon>
        <taxon>Marasmiineae</taxon>
        <taxon>Omphalotaceae</taxon>
        <taxon>Rhodocollybia</taxon>
    </lineage>
</organism>
<dbReference type="GO" id="GO:0000724">
    <property type="term" value="P:double-strand break repair via homologous recombination"/>
    <property type="evidence" value="ECO:0007669"/>
    <property type="project" value="TreeGrafter"/>
</dbReference>
<gene>
    <name evidence="10" type="ORF">BDP27DRAFT_1230415</name>
</gene>
<name>A0A9P5PM66_9AGAR</name>
<keyword evidence="10" id="KW-0378">Hydrolase</keyword>
<keyword evidence="2" id="KW-0547">Nucleotide-binding</keyword>
<dbReference type="GO" id="GO:0005524">
    <property type="term" value="F:ATP binding"/>
    <property type="evidence" value="ECO:0007669"/>
    <property type="project" value="UniProtKB-KW"/>
</dbReference>
<dbReference type="GO" id="GO:0016787">
    <property type="term" value="F:hydrolase activity"/>
    <property type="evidence" value="ECO:0007669"/>
    <property type="project" value="UniProtKB-KW"/>
</dbReference>
<evidence type="ECO:0000259" key="9">
    <source>
        <dbReference type="PROSITE" id="PS51194"/>
    </source>
</evidence>
<dbReference type="PROSITE" id="PS51194">
    <property type="entry name" value="HELICASE_CTER"/>
    <property type="match status" value="1"/>
</dbReference>
<keyword evidence="3" id="KW-0067">ATP-binding</keyword>
<dbReference type="SUPFAM" id="SSF52540">
    <property type="entry name" value="P-loop containing nucleoside triphosphate hydrolases"/>
    <property type="match status" value="1"/>
</dbReference>
<evidence type="ECO:0000313" key="11">
    <source>
        <dbReference type="Proteomes" id="UP000772434"/>
    </source>
</evidence>
<dbReference type="Proteomes" id="UP000772434">
    <property type="component" value="Unassembled WGS sequence"/>
</dbReference>
<dbReference type="InterPro" id="IPR001650">
    <property type="entry name" value="Helicase_C-like"/>
</dbReference>
<reference evidence="10" key="1">
    <citation type="submission" date="2020-11" db="EMBL/GenBank/DDBJ databases">
        <authorList>
            <consortium name="DOE Joint Genome Institute"/>
            <person name="Ahrendt S."/>
            <person name="Riley R."/>
            <person name="Andreopoulos W."/>
            <person name="Labutti K."/>
            <person name="Pangilinan J."/>
            <person name="Ruiz-Duenas F.J."/>
            <person name="Barrasa J.M."/>
            <person name="Sanchez-Garcia M."/>
            <person name="Camarero S."/>
            <person name="Miyauchi S."/>
            <person name="Serrano A."/>
            <person name="Linde D."/>
            <person name="Babiker R."/>
            <person name="Drula E."/>
            <person name="Ayuso-Fernandez I."/>
            <person name="Pacheco R."/>
            <person name="Padilla G."/>
            <person name="Ferreira P."/>
            <person name="Barriuso J."/>
            <person name="Kellner H."/>
            <person name="Castanera R."/>
            <person name="Alfaro M."/>
            <person name="Ramirez L."/>
            <person name="Pisabarro A.G."/>
            <person name="Kuo A."/>
            <person name="Tritt A."/>
            <person name="Lipzen A."/>
            <person name="He G."/>
            <person name="Yan M."/>
            <person name="Ng V."/>
            <person name="Cullen D."/>
            <person name="Martin F."/>
            <person name="Rosso M.-N."/>
            <person name="Henrissat B."/>
            <person name="Hibbett D."/>
            <person name="Martinez A.T."/>
            <person name="Grigoriev I.V."/>
        </authorList>
    </citation>
    <scope>NUCLEOTIDE SEQUENCE</scope>
    <source>
        <strain evidence="10">AH 40177</strain>
    </source>
</reference>
<keyword evidence="11" id="KW-1185">Reference proteome</keyword>